<proteinExistence type="predicted"/>
<dbReference type="RefSeq" id="XP_024698817.1">
    <property type="nucleotide sequence ID" value="XM_024855260.1"/>
</dbReference>
<dbReference type="AlphaFoldDB" id="A0A2I2FSA3"/>
<evidence type="ECO:0000313" key="2">
    <source>
        <dbReference type="EMBL" id="PLB43515.1"/>
    </source>
</evidence>
<dbReference type="GeneID" id="36562966"/>
<comment type="caution">
    <text evidence="2">The sequence shown here is derived from an EMBL/GenBank/DDBJ whole genome shotgun (WGS) entry which is preliminary data.</text>
</comment>
<protein>
    <submittedName>
        <fullName evidence="2">Uncharacterized protein</fullName>
    </submittedName>
</protein>
<dbReference type="VEuPathDB" id="FungiDB:P170DRAFT_54529"/>
<evidence type="ECO:0000313" key="3">
    <source>
        <dbReference type="Proteomes" id="UP000234275"/>
    </source>
</evidence>
<name>A0A2I2FSA3_9EURO</name>
<dbReference type="Proteomes" id="UP000234275">
    <property type="component" value="Unassembled WGS sequence"/>
</dbReference>
<keyword evidence="1" id="KW-1133">Transmembrane helix</keyword>
<accession>A0A2I2FSA3</accession>
<keyword evidence="3" id="KW-1185">Reference proteome</keyword>
<dbReference type="EMBL" id="MSFO01000010">
    <property type="protein sequence ID" value="PLB43515.1"/>
    <property type="molecule type" value="Genomic_DNA"/>
</dbReference>
<feature type="transmembrane region" description="Helical" evidence="1">
    <location>
        <begin position="69"/>
        <end position="88"/>
    </location>
</feature>
<gene>
    <name evidence="2" type="ORF">P170DRAFT_54529</name>
</gene>
<organism evidence="2 3">
    <name type="scientific">Aspergillus steynii IBT 23096</name>
    <dbReference type="NCBI Taxonomy" id="1392250"/>
    <lineage>
        <taxon>Eukaryota</taxon>
        <taxon>Fungi</taxon>
        <taxon>Dikarya</taxon>
        <taxon>Ascomycota</taxon>
        <taxon>Pezizomycotina</taxon>
        <taxon>Eurotiomycetes</taxon>
        <taxon>Eurotiomycetidae</taxon>
        <taxon>Eurotiales</taxon>
        <taxon>Aspergillaceae</taxon>
        <taxon>Aspergillus</taxon>
        <taxon>Aspergillus subgen. Circumdati</taxon>
    </lineage>
</organism>
<sequence>MVISILFTGKRCIAASPPLQVQDALTDLSDFTFATGLFCLMWRYPLPVLLLYLFDSWFFTYAYDFVSPFGIPVAFHTFYSHFLCSFSFRRAGRSHCLGRHYGTGCIIGYKWWRNSCTRLD</sequence>
<evidence type="ECO:0000256" key="1">
    <source>
        <dbReference type="SAM" id="Phobius"/>
    </source>
</evidence>
<keyword evidence="1" id="KW-0472">Membrane</keyword>
<keyword evidence="1" id="KW-0812">Transmembrane</keyword>
<reference evidence="2 3" key="1">
    <citation type="submission" date="2016-12" db="EMBL/GenBank/DDBJ databases">
        <title>The genomes of Aspergillus section Nigri reveals drivers in fungal speciation.</title>
        <authorList>
            <consortium name="DOE Joint Genome Institute"/>
            <person name="Vesth T.C."/>
            <person name="Nybo J."/>
            <person name="Theobald S."/>
            <person name="Brandl J."/>
            <person name="Frisvad J.C."/>
            <person name="Nielsen K.F."/>
            <person name="Lyhne E.K."/>
            <person name="Kogle M.E."/>
            <person name="Kuo A."/>
            <person name="Riley R."/>
            <person name="Clum A."/>
            <person name="Nolan M."/>
            <person name="Lipzen A."/>
            <person name="Salamov A."/>
            <person name="Henrissat B."/>
            <person name="Wiebenga A."/>
            <person name="De Vries R.P."/>
            <person name="Grigoriev I.V."/>
            <person name="Mortensen U.H."/>
            <person name="Andersen M.R."/>
            <person name="Baker S.E."/>
        </authorList>
    </citation>
    <scope>NUCLEOTIDE SEQUENCE [LARGE SCALE GENOMIC DNA]</scope>
    <source>
        <strain evidence="2 3">IBT 23096</strain>
    </source>
</reference>